<dbReference type="RefSeq" id="WP_275000708.1">
    <property type="nucleotide sequence ID" value="NZ_CP118742.1"/>
</dbReference>
<proteinExistence type="predicted"/>
<dbReference type="EMBL" id="CP118742">
    <property type="protein sequence ID" value="WEA58259.1"/>
    <property type="molecule type" value="Genomic_DNA"/>
</dbReference>
<feature type="chain" id="PRO_5044809680" description="Lipoprotein" evidence="1">
    <location>
        <begin position="23"/>
        <end position="95"/>
    </location>
</feature>
<evidence type="ECO:0000256" key="1">
    <source>
        <dbReference type="SAM" id="SignalP"/>
    </source>
</evidence>
<accession>A0ABD7XAE6</accession>
<name>A0ABD7XAE6_PEDPE</name>
<keyword evidence="2" id="KW-0614">Plasmid</keyword>
<reference evidence="2 3" key="1">
    <citation type="submission" date="2023-02" db="EMBL/GenBank/DDBJ databases">
        <title>Comparative genomics and fermentation flavor characterization of five lactic acid bacteria reveal flavor biosynthesis metabolic pathways in fermented muskmelon puree.</title>
        <authorList>
            <person name="Yuan L."/>
            <person name="Li M."/>
            <person name="Xu X."/>
            <person name="Lao F."/>
            <person name="Wu J."/>
        </authorList>
    </citation>
    <scope>NUCLEOTIDE SEQUENCE [LARGE SCALE GENOMIC DNA]</scope>
    <source>
        <strain evidence="2 3">Ca-4</strain>
        <plasmid evidence="2 3">unnamed3</plasmid>
    </source>
</reference>
<evidence type="ECO:0000313" key="2">
    <source>
        <dbReference type="EMBL" id="WEA58259.1"/>
    </source>
</evidence>
<keyword evidence="1" id="KW-0732">Signal</keyword>
<dbReference type="AlphaFoldDB" id="A0ABD7XAE6"/>
<feature type="signal peptide" evidence="1">
    <location>
        <begin position="1"/>
        <end position="22"/>
    </location>
</feature>
<protein>
    <recommendedName>
        <fullName evidence="4">Lipoprotein</fullName>
    </recommendedName>
</protein>
<dbReference type="Proteomes" id="UP001214131">
    <property type="component" value="Plasmid unnamed3"/>
</dbReference>
<evidence type="ECO:0000313" key="3">
    <source>
        <dbReference type="Proteomes" id="UP001214131"/>
    </source>
</evidence>
<geneLocation type="plasmid" evidence="2 3">
    <name>unnamed3</name>
</geneLocation>
<dbReference type="PROSITE" id="PS51257">
    <property type="entry name" value="PROKAR_LIPOPROTEIN"/>
    <property type="match status" value="1"/>
</dbReference>
<gene>
    <name evidence="2" type="ORF">PWB86_09630</name>
</gene>
<evidence type="ECO:0008006" key="4">
    <source>
        <dbReference type="Google" id="ProtNLM"/>
    </source>
</evidence>
<sequence length="95" mass="10754">MKKKFIAGVVMVGLVPALTGCASWNRFGKDINSEMSNGLKRDIKVYNADGKIIMEEKGKFDIKHTSRSLQYIDQKNNKHNIYFGDNTTVTVDELK</sequence>
<organism evidence="2 3">
    <name type="scientific">Pediococcus pentosaceus</name>
    <dbReference type="NCBI Taxonomy" id="1255"/>
    <lineage>
        <taxon>Bacteria</taxon>
        <taxon>Bacillati</taxon>
        <taxon>Bacillota</taxon>
        <taxon>Bacilli</taxon>
        <taxon>Lactobacillales</taxon>
        <taxon>Lactobacillaceae</taxon>
        <taxon>Pediococcus</taxon>
    </lineage>
</organism>